<reference evidence="2 3" key="1">
    <citation type="journal article" date="2019" name="Anaerobe">
        <title>Detection of Robinsoniella peoriensis in multiple bone samples of a trauma patient.</title>
        <authorList>
            <person name="Schrottner P."/>
            <person name="Hartwich K."/>
            <person name="Bunk B."/>
            <person name="Schober I."/>
            <person name="Helbig S."/>
            <person name="Rudolph W.W."/>
            <person name="Gunzer F."/>
        </authorList>
    </citation>
    <scope>NUCLEOTIDE SEQUENCE [LARGE SCALE GENOMIC DNA]</scope>
    <source>
        <strain evidence="2 3">DSM 106044</strain>
    </source>
</reference>
<dbReference type="GO" id="GO:0016651">
    <property type="term" value="F:oxidoreductase activity, acting on NAD(P)H"/>
    <property type="evidence" value="ECO:0007669"/>
    <property type="project" value="UniProtKB-ARBA"/>
</dbReference>
<dbReference type="Proteomes" id="UP000306509">
    <property type="component" value="Unassembled WGS sequence"/>
</dbReference>
<dbReference type="InterPro" id="IPR029039">
    <property type="entry name" value="Flavoprotein-like_sf"/>
</dbReference>
<dbReference type="PANTHER" id="PTHR38030:SF2">
    <property type="entry name" value="PROTOPORPHYRINOGEN IX DEHYDROGENASE [QUINONE]"/>
    <property type="match status" value="1"/>
</dbReference>
<dbReference type="Pfam" id="PF12724">
    <property type="entry name" value="Flavodoxin_5"/>
    <property type="match status" value="1"/>
</dbReference>
<dbReference type="RefSeq" id="WP_027292022.1">
    <property type="nucleotide sequence ID" value="NZ_JBHTNY010000018.1"/>
</dbReference>
<dbReference type="Gene3D" id="3.40.50.360">
    <property type="match status" value="1"/>
</dbReference>
<dbReference type="SUPFAM" id="SSF52218">
    <property type="entry name" value="Flavoproteins"/>
    <property type="match status" value="1"/>
</dbReference>
<dbReference type="EMBL" id="QGQD01000025">
    <property type="protein sequence ID" value="TLD01851.1"/>
    <property type="molecule type" value="Genomic_DNA"/>
</dbReference>
<keyword evidence="3" id="KW-1185">Reference proteome</keyword>
<dbReference type="AlphaFoldDB" id="A0A4U8QA47"/>
<dbReference type="InterPro" id="IPR052200">
    <property type="entry name" value="Protoporphyrinogen_IX_DH"/>
</dbReference>
<accession>A0A4U8QA47</accession>
<evidence type="ECO:0000313" key="2">
    <source>
        <dbReference type="EMBL" id="TLD01851.1"/>
    </source>
</evidence>
<evidence type="ECO:0000259" key="1">
    <source>
        <dbReference type="PROSITE" id="PS50902"/>
    </source>
</evidence>
<dbReference type="GO" id="GO:0010181">
    <property type="term" value="F:FMN binding"/>
    <property type="evidence" value="ECO:0007669"/>
    <property type="project" value="InterPro"/>
</dbReference>
<comment type="caution">
    <text evidence="2">The sequence shown here is derived from an EMBL/GenBank/DDBJ whole genome shotgun (WGS) entry which is preliminary data.</text>
</comment>
<dbReference type="PROSITE" id="PS50902">
    <property type="entry name" value="FLAVODOXIN_LIKE"/>
    <property type="match status" value="1"/>
</dbReference>
<protein>
    <submittedName>
        <fullName evidence="2">Protoporphyrinogen oxidase</fullName>
    </submittedName>
</protein>
<dbReference type="GO" id="GO:0070819">
    <property type="term" value="F:menaquinone-dependent protoporphyrinogen oxidase activity"/>
    <property type="evidence" value="ECO:0007669"/>
    <property type="project" value="TreeGrafter"/>
</dbReference>
<dbReference type="InterPro" id="IPR026816">
    <property type="entry name" value="Flavodoxin_dom"/>
</dbReference>
<dbReference type="GO" id="GO:0006783">
    <property type="term" value="P:heme biosynthetic process"/>
    <property type="evidence" value="ECO:0007669"/>
    <property type="project" value="TreeGrafter"/>
</dbReference>
<dbReference type="STRING" id="180332.GCA_000797495_04340"/>
<name>A0A4U8QA47_9FIRM</name>
<gene>
    <name evidence="2" type="ORF">DSM106044_01219</name>
</gene>
<proteinExistence type="predicted"/>
<sequence>MKILILYASKYGCTEDCSNYLKDKLNQEVKTINLKDAGSVDLQQYDWVIIGGSIYIGKIQKEVKVFCEQNLQSLLTKNIILFMCCTTPDQESEFFIKNFPASLRKHAEKTVNMGGELRQHKMGFFDKKITAMVSKLEPKKNEILYKNIDGLADFLNKKCS</sequence>
<dbReference type="PANTHER" id="PTHR38030">
    <property type="entry name" value="PROTOPORPHYRINOGEN IX DEHYDROGENASE [MENAQUINONE]"/>
    <property type="match status" value="1"/>
</dbReference>
<organism evidence="2 3">
    <name type="scientific">Robinsoniella peoriensis</name>
    <dbReference type="NCBI Taxonomy" id="180332"/>
    <lineage>
        <taxon>Bacteria</taxon>
        <taxon>Bacillati</taxon>
        <taxon>Bacillota</taxon>
        <taxon>Clostridia</taxon>
        <taxon>Lachnospirales</taxon>
        <taxon>Lachnospiraceae</taxon>
        <taxon>Robinsoniella</taxon>
    </lineage>
</organism>
<feature type="domain" description="Flavodoxin-like" evidence="1">
    <location>
        <begin position="3"/>
        <end position="160"/>
    </location>
</feature>
<dbReference type="InterPro" id="IPR008254">
    <property type="entry name" value="Flavodoxin/NO_synth"/>
</dbReference>
<evidence type="ECO:0000313" key="3">
    <source>
        <dbReference type="Proteomes" id="UP000306509"/>
    </source>
</evidence>